<dbReference type="PANTHER" id="PTHR31646">
    <property type="entry name" value="ALPHA-1,2-MANNOSYLTRANSFERASE MNN2"/>
    <property type="match status" value="1"/>
</dbReference>
<proteinExistence type="inferred from homology"/>
<dbReference type="GO" id="GO:0000139">
    <property type="term" value="C:Golgi membrane"/>
    <property type="evidence" value="ECO:0007669"/>
    <property type="project" value="UniProtKB-SubCell"/>
</dbReference>
<evidence type="ECO:0000313" key="12">
    <source>
        <dbReference type="EMBL" id="EIE18958.1"/>
    </source>
</evidence>
<evidence type="ECO:0000256" key="1">
    <source>
        <dbReference type="ARBA" id="ARBA00004394"/>
    </source>
</evidence>
<dbReference type="KEGG" id="csl:COCSUDRAFT_59884"/>
<dbReference type="Proteomes" id="UP000007264">
    <property type="component" value="Unassembled WGS sequence"/>
</dbReference>
<evidence type="ECO:0000256" key="3">
    <source>
        <dbReference type="ARBA" id="ARBA00009105"/>
    </source>
</evidence>
<dbReference type="Pfam" id="PF11051">
    <property type="entry name" value="Mannosyl_trans3"/>
    <property type="match status" value="1"/>
</dbReference>
<dbReference type="GO" id="GO:0046354">
    <property type="term" value="P:mannan biosynthetic process"/>
    <property type="evidence" value="ECO:0007669"/>
    <property type="project" value="TreeGrafter"/>
</dbReference>
<dbReference type="OrthoDB" id="548229at2759"/>
<name>I0YKN9_COCSC</name>
<evidence type="ECO:0000256" key="8">
    <source>
        <dbReference type="ARBA" id="ARBA00023034"/>
    </source>
</evidence>
<comment type="caution">
    <text evidence="12">The sequence shown here is derived from an EMBL/GenBank/DDBJ whole genome shotgun (WGS) entry which is preliminary data.</text>
</comment>
<keyword evidence="7" id="KW-1133">Transmembrane helix</keyword>
<dbReference type="InterPro" id="IPR022751">
    <property type="entry name" value="Alpha_mannosyltransferase"/>
</dbReference>
<evidence type="ECO:0000256" key="11">
    <source>
        <dbReference type="SAM" id="MobiDB-lite"/>
    </source>
</evidence>
<evidence type="ECO:0000313" key="13">
    <source>
        <dbReference type="Proteomes" id="UP000007264"/>
    </source>
</evidence>
<keyword evidence="4" id="KW-0808">Transferase</keyword>
<evidence type="ECO:0000256" key="4">
    <source>
        <dbReference type="ARBA" id="ARBA00022679"/>
    </source>
</evidence>
<keyword evidence="8" id="KW-0333">Golgi apparatus</keyword>
<dbReference type="AlphaFoldDB" id="I0YKN9"/>
<dbReference type="GO" id="GO:0000026">
    <property type="term" value="F:alpha-1,2-mannosyltransferase activity"/>
    <property type="evidence" value="ECO:0007669"/>
    <property type="project" value="TreeGrafter"/>
</dbReference>
<evidence type="ECO:0000256" key="9">
    <source>
        <dbReference type="ARBA" id="ARBA00023136"/>
    </source>
</evidence>
<accession>I0YKN9</accession>
<keyword evidence="9" id="KW-0472">Membrane</keyword>
<keyword evidence="5" id="KW-0812">Transmembrane</keyword>
<keyword evidence="13" id="KW-1185">Reference proteome</keyword>
<evidence type="ECO:0000256" key="6">
    <source>
        <dbReference type="ARBA" id="ARBA00022968"/>
    </source>
</evidence>
<protein>
    <submittedName>
        <fullName evidence="12">Uncharacterized protein</fullName>
    </submittedName>
</protein>
<dbReference type="EMBL" id="AGSI01000021">
    <property type="protein sequence ID" value="EIE18958.1"/>
    <property type="molecule type" value="Genomic_DNA"/>
</dbReference>
<dbReference type="GeneID" id="17036908"/>
<dbReference type="RefSeq" id="XP_005643502.1">
    <property type="nucleotide sequence ID" value="XM_005643445.1"/>
</dbReference>
<reference evidence="12 13" key="1">
    <citation type="journal article" date="2012" name="Genome Biol.">
        <title>The genome of the polar eukaryotic microalga coccomyxa subellipsoidea reveals traits of cold adaptation.</title>
        <authorList>
            <person name="Blanc G."/>
            <person name="Agarkova I."/>
            <person name="Grimwood J."/>
            <person name="Kuo A."/>
            <person name="Brueggeman A."/>
            <person name="Dunigan D."/>
            <person name="Gurnon J."/>
            <person name="Ladunga I."/>
            <person name="Lindquist E."/>
            <person name="Lucas S."/>
            <person name="Pangilinan J."/>
            <person name="Proschold T."/>
            <person name="Salamov A."/>
            <person name="Schmutz J."/>
            <person name="Weeks D."/>
            <person name="Yamada T."/>
            <person name="Claverie J.M."/>
            <person name="Grigoriev I."/>
            <person name="Van Etten J."/>
            <person name="Lomsadze A."/>
            <person name="Borodovsky M."/>
        </authorList>
    </citation>
    <scope>NUCLEOTIDE SEQUENCE [LARGE SCALE GENOMIC DNA]</scope>
    <source>
        <strain evidence="12 13">C-169</strain>
    </source>
</reference>
<evidence type="ECO:0000256" key="2">
    <source>
        <dbReference type="ARBA" id="ARBA00004606"/>
    </source>
</evidence>
<evidence type="ECO:0000256" key="5">
    <source>
        <dbReference type="ARBA" id="ARBA00022692"/>
    </source>
</evidence>
<keyword evidence="6" id="KW-0735">Signal-anchor</keyword>
<evidence type="ECO:0000256" key="10">
    <source>
        <dbReference type="ARBA" id="ARBA00037847"/>
    </source>
</evidence>
<organism evidence="12 13">
    <name type="scientific">Coccomyxa subellipsoidea (strain C-169)</name>
    <name type="common">Green microalga</name>
    <dbReference type="NCBI Taxonomy" id="574566"/>
    <lineage>
        <taxon>Eukaryota</taxon>
        <taxon>Viridiplantae</taxon>
        <taxon>Chlorophyta</taxon>
        <taxon>core chlorophytes</taxon>
        <taxon>Trebouxiophyceae</taxon>
        <taxon>Trebouxiophyceae incertae sedis</taxon>
        <taxon>Coccomyxaceae</taxon>
        <taxon>Coccomyxa</taxon>
        <taxon>Coccomyxa subellipsoidea</taxon>
    </lineage>
</organism>
<dbReference type="PANTHER" id="PTHR31646:SF1">
    <property type="entry name" value="ALPHA-1,2-MANNOSYLTRANSFERASE MNN2"/>
    <property type="match status" value="1"/>
</dbReference>
<gene>
    <name evidence="12" type="ORF">COCSUDRAFT_59884</name>
</gene>
<comment type="similarity">
    <text evidence="3">Belongs to the MNN1/MNT family.</text>
</comment>
<comment type="subcellular location">
    <subcellularLocation>
        <location evidence="10">Endomembrane system</location>
        <topology evidence="10">Single-pass membrane protein</topology>
    </subcellularLocation>
    <subcellularLocation>
        <location evidence="1">Golgi apparatus membrane</location>
    </subcellularLocation>
    <subcellularLocation>
        <location evidence="2">Membrane</location>
        <topology evidence="2">Single-pass type II membrane protein</topology>
    </subcellularLocation>
</comment>
<feature type="region of interest" description="Disordered" evidence="11">
    <location>
        <begin position="81"/>
        <end position="107"/>
    </location>
</feature>
<evidence type="ECO:0000256" key="7">
    <source>
        <dbReference type="ARBA" id="ARBA00022989"/>
    </source>
</evidence>
<sequence>MQERFDLNSGNSDAVNALLDQIGALPGKSWDRKKPSQLSNGILTAFKGMAKRWSAKEGRLHRKRLKQRIAEQEEATRKWEQMQEAKKRRQEEMEVKRRRREDRDAVRQQREEAAARVEEELRAVAEREARAKVDHMTAAAGEEQYELGAQLLADAEKLQQVLAGSAFQDIFAGFRKHGRAGDGVSRRGILIPSGGTTLINHAYATIKVLRETLGCTLPVEIVYNGEREMDNRTCAKFQARLAA</sequence>